<evidence type="ECO:0000256" key="1">
    <source>
        <dbReference type="SAM" id="Phobius"/>
    </source>
</evidence>
<proteinExistence type="predicted"/>
<keyword evidence="1" id="KW-0812">Transmembrane</keyword>
<dbReference type="AlphaFoldDB" id="A0A5J4R0A9"/>
<name>A0A5J4R0A9_9ZZZZ</name>
<reference evidence="2" key="1">
    <citation type="submission" date="2019-03" db="EMBL/GenBank/DDBJ databases">
        <title>Single cell metagenomics reveals metabolic interactions within the superorganism composed of flagellate Streblomastix strix and complex community of Bacteroidetes bacteria on its surface.</title>
        <authorList>
            <person name="Treitli S.C."/>
            <person name="Kolisko M."/>
            <person name="Husnik F."/>
            <person name="Keeling P."/>
            <person name="Hampl V."/>
        </authorList>
    </citation>
    <scope>NUCLEOTIDE SEQUENCE</scope>
    <source>
        <strain evidence="2">STM</strain>
    </source>
</reference>
<evidence type="ECO:0008006" key="3">
    <source>
        <dbReference type="Google" id="ProtNLM"/>
    </source>
</evidence>
<accession>A0A5J4R0A9</accession>
<gene>
    <name evidence="2" type="ORF">EZS27_024437</name>
</gene>
<protein>
    <recommendedName>
        <fullName evidence="3">Lipoprotein</fullName>
    </recommendedName>
</protein>
<keyword evidence="1" id="KW-0472">Membrane</keyword>
<sequence>MKMIKKISNVCTLCMLVFLFSACRTSKSVRQSTSLENHDSVHNESHSAKTVDSLLSVTLYREENVTVVEETFAPITDTSGQVTGSVLSKRIRVIAQNKKDSTAVSHKSVNVEEQQQASLISNTLIDIESEEKQTPTVFQWQFLAFLAILCILFAGKIKN</sequence>
<keyword evidence="1" id="KW-1133">Transmembrane helix</keyword>
<dbReference type="PROSITE" id="PS51257">
    <property type="entry name" value="PROKAR_LIPOPROTEIN"/>
    <property type="match status" value="1"/>
</dbReference>
<feature type="transmembrane region" description="Helical" evidence="1">
    <location>
        <begin position="137"/>
        <end position="155"/>
    </location>
</feature>
<evidence type="ECO:0000313" key="2">
    <source>
        <dbReference type="EMBL" id="KAA6326461.1"/>
    </source>
</evidence>
<organism evidence="2">
    <name type="scientific">termite gut metagenome</name>
    <dbReference type="NCBI Taxonomy" id="433724"/>
    <lineage>
        <taxon>unclassified sequences</taxon>
        <taxon>metagenomes</taxon>
        <taxon>organismal metagenomes</taxon>
    </lineage>
</organism>
<dbReference type="EMBL" id="SNRY01002163">
    <property type="protein sequence ID" value="KAA6326461.1"/>
    <property type="molecule type" value="Genomic_DNA"/>
</dbReference>
<comment type="caution">
    <text evidence="2">The sequence shown here is derived from an EMBL/GenBank/DDBJ whole genome shotgun (WGS) entry which is preliminary data.</text>
</comment>